<sequence length="580" mass="66141">MFKLYKKLFKYVPERKTFAYGSMLLAAISTICLMASYWYLWDLFCELLVTKDYSAAIKDSKLIVIYMVSYGVIYFVALMVSHMLGFRLETNIRKTGLKNLINASFAFFDTNPSGKVRKIIDDNAGETHSTVAHLIPDNVVAGMLPILMFIMTFAVDYRLGILLAITIVVGIFQYKSMYGGEEFMMAYSNSLEKMSSEIIEYVRGMQVLKIFGITVRSYKSLLDAILQYSKNTYEYSLSCRKPYVSFQTLFNTYYLICIPCSMYFITKGEQAGMILAKVIFFTCFSGVIFSSFMKVMFASQNNFNAGQVIDRLENLIDGMKNEKLEHGERKEFKHYDIEFDRVFFKYDEKYIIENLSFKLDEGKTFALVGPSGSGKSTIAKLISGFYSLNSGSIKIGGYDIREYSEETLLQNISFVFQNSKLFKASIYENVKMGDQNATREEIMNALHLAKCESILAKFPEKENTIIGSKGVHLSGGEVQRVAIARAILKKSKIIILDEASAAADPENEYELQQAFSNLMKGKTTIMIAHRLSSIRNVDEILFIENGKVIERGNDTNLMNLNGRYRELQNLYEKANDWRVM</sequence>
<feature type="transmembrane region" description="Helical" evidence="9">
    <location>
        <begin position="278"/>
        <end position="297"/>
    </location>
</feature>
<dbReference type="GO" id="GO:0005886">
    <property type="term" value="C:plasma membrane"/>
    <property type="evidence" value="ECO:0007669"/>
    <property type="project" value="UniProtKB-SubCell"/>
</dbReference>
<dbReference type="InterPro" id="IPR027417">
    <property type="entry name" value="P-loop_NTPase"/>
</dbReference>
<evidence type="ECO:0000256" key="5">
    <source>
        <dbReference type="ARBA" id="ARBA00022741"/>
    </source>
</evidence>
<evidence type="ECO:0000313" key="12">
    <source>
        <dbReference type="EMBL" id="OXZ32018.1"/>
    </source>
</evidence>
<dbReference type="AlphaFoldDB" id="A0A233VI03"/>
<dbReference type="PANTHER" id="PTHR24221:SF397">
    <property type="entry name" value="ABC TRANSPORTER, ATP-BINDING TRANSMEMBRANE PROTEIN"/>
    <property type="match status" value="1"/>
</dbReference>
<keyword evidence="8 9" id="KW-0472">Membrane</keyword>
<protein>
    <submittedName>
        <fullName evidence="12">ABC transporter ATP-binding protein</fullName>
    </submittedName>
</protein>
<evidence type="ECO:0000256" key="9">
    <source>
        <dbReference type="SAM" id="Phobius"/>
    </source>
</evidence>
<keyword evidence="5" id="KW-0547">Nucleotide-binding</keyword>
<evidence type="ECO:0000256" key="8">
    <source>
        <dbReference type="ARBA" id="ARBA00023136"/>
    </source>
</evidence>
<dbReference type="GO" id="GO:0005524">
    <property type="term" value="F:ATP binding"/>
    <property type="evidence" value="ECO:0007669"/>
    <property type="project" value="UniProtKB-KW"/>
</dbReference>
<dbReference type="Pfam" id="PF00005">
    <property type="entry name" value="ABC_tran"/>
    <property type="match status" value="1"/>
</dbReference>
<keyword evidence="6 12" id="KW-0067">ATP-binding</keyword>
<dbReference type="InterPro" id="IPR039421">
    <property type="entry name" value="Type_1_exporter"/>
</dbReference>
<evidence type="ECO:0000256" key="7">
    <source>
        <dbReference type="ARBA" id="ARBA00022989"/>
    </source>
</evidence>
<keyword evidence="7 9" id="KW-1133">Transmembrane helix</keyword>
<dbReference type="InterPro" id="IPR003593">
    <property type="entry name" value="AAA+_ATPase"/>
</dbReference>
<reference evidence="13" key="1">
    <citation type="submission" date="2017-04" db="EMBL/GenBank/DDBJ databases">
        <title>Finegoldia magna isolated from orthopedic joint implant-associated infections.</title>
        <authorList>
            <person name="Bjorklund S."/>
            <person name="Bruggemann H."/>
            <person name="Jensen A."/>
            <person name="Hellmark B."/>
            <person name="Soderquist B."/>
        </authorList>
    </citation>
    <scope>NUCLEOTIDE SEQUENCE [LARGE SCALE GENOMIC DNA]</scope>
    <source>
        <strain evidence="13">12T273</strain>
    </source>
</reference>
<evidence type="ECO:0000256" key="4">
    <source>
        <dbReference type="ARBA" id="ARBA00022692"/>
    </source>
</evidence>
<keyword evidence="3" id="KW-1003">Cell membrane</keyword>
<evidence type="ECO:0000256" key="6">
    <source>
        <dbReference type="ARBA" id="ARBA00022840"/>
    </source>
</evidence>
<name>A0A233VI03_FINMA</name>
<dbReference type="PANTHER" id="PTHR24221">
    <property type="entry name" value="ATP-BINDING CASSETTE SUB-FAMILY B"/>
    <property type="match status" value="1"/>
</dbReference>
<comment type="caution">
    <text evidence="12">The sequence shown here is derived from an EMBL/GenBank/DDBJ whole genome shotgun (WGS) entry which is preliminary data.</text>
</comment>
<feature type="domain" description="ABC transmembrane type-1" evidence="11">
    <location>
        <begin position="21"/>
        <end position="305"/>
    </location>
</feature>
<dbReference type="InterPro" id="IPR011527">
    <property type="entry name" value="ABC1_TM_dom"/>
</dbReference>
<feature type="transmembrane region" description="Helical" evidence="9">
    <location>
        <begin position="20"/>
        <end position="41"/>
    </location>
</feature>
<dbReference type="Gene3D" id="1.20.1560.10">
    <property type="entry name" value="ABC transporter type 1, transmembrane domain"/>
    <property type="match status" value="1"/>
</dbReference>
<feature type="domain" description="ABC transporter" evidence="10">
    <location>
        <begin position="337"/>
        <end position="570"/>
    </location>
</feature>
<dbReference type="PROSITE" id="PS50893">
    <property type="entry name" value="ABC_TRANSPORTER_2"/>
    <property type="match status" value="1"/>
</dbReference>
<dbReference type="SMART" id="SM00382">
    <property type="entry name" value="AAA"/>
    <property type="match status" value="1"/>
</dbReference>
<dbReference type="Pfam" id="PF00664">
    <property type="entry name" value="ABC_membrane"/>
    <property type="match status" value="1"/>
</dbReference>
<dbReference type="RefSeq" id="WP_019132793.1">
    <property type="nucleotide sequence ID" value="NZ_JAWEFQ010000033.1"/>
</dbReference>
<dbReference type="GO" id="GO:0034040">
    <property type="term" value="F:ATPase-coupled lipid transmembrane transporter activity"/>
    <property type="evidence" value="ECO:0007669"/>
    <property type="project" value="TreeGrafter"/>
</dbReference>
<dbReference type="InterPro" id="IPR036640">
    <property type="entry name" value="ABC1_TM_sf"/>
</dbReference>
<dbReference type="SUPFAM" id="SSF52540">
    <property type="entry name" value="P-loop containing nucleoside triphosphate hydrolases"/>
    <property type="match status" value="1"/>
</dbReference>
<feature type="transmembrane region" description="Helical" evidence="9">
    <location>
        <begin position="157"/>
        <end position="174"/>
    </location>
</feature>
<proteinExistence type="predicted"/>
<dbReference type="EMBL" id="NDYE01000013">
    <property type="protein sequence ID" value="OXZ32018.1"/>
    <property type="molecule type" value="Genomic_DNA"/>
</dbReference>
<accession>A0A233VI03</accession>
<evidence type="ECO:0000256" key="3">
    <source>
        <dbReference type="ARBA" id="ARBA00022475"/>
    </source>
</evidence>
<evidence type="ECO:0000313" key="13">
    <source>
        <dbReference type="Proteomes" id="UP000215546"/>
    </source>
</evidence>
<keyword evidence="2" id="KW-0813">Transport</keyword>
<dbReference type="GO" id="GO:0140359">
    <property type="term" value="F:ABC-type transporter activity"/>
    <property type="evidence" value="ECO:0007669"/>
    <property type="project" value="InterPro"/>
</dbReference>
<feature type="transmembrane region" description="Helical" evidence="9">
    <location>
        <begin position="243"/>
        <end position="266"/>
    </location>
</feature>
<dbReference type="SUPFAM" id="SSF90123">
    <property type="entry name" value="ABC transporter transmembrane region"/>
    <property type="match status" value="1"/>
</dbReference>
<dbReference type="GO" id="GO:0016887">
    <property type="term" value="F:ATP hydrolysis activity"/>
    <property type="evidence" value="ECO:0007669"/>
    <property type="project" value="InterPro"/>
</dbReference>
<dbReference type="InterPro" id="IPR003439">
    <property type="entry name" value="ABC_transporter-like_ATP-bd"/>
</dbReference>
<evidence type="ECO:0000259" key="10">
    <source>
        <dbReference type="PROSITE" id="PS50893"/>
    </source>
</evidence>
<dbReference type="Proteomes" id="UP000215546">
    <property type="component" value="Unassembled WGS sequence"/>
</dbReference>
<evidence type="ECO:0000256" key="2">
    <source>
        <dbReference type="ARBA" id="ARBA00022448"/>
    </source>
</evidence>
<feature type="transmembrane region" description="Helical" evidence="9">
    <location>
        <begin position="61"/>
        <end position="84"/>
    </location>
</feature>
<dbReference type="PROSITE" id="PS50929">
    <property type="entry name" value="ABC_TM1F"/>
    <property type="match status" value="1"/>
</dbReference>
<keyword evidence="4 9" id="KW-0812">Transmembrane</keyword>
<evidence type="ECO:0000256" key="1">
    <source>
        <dbReference type="ARBA" id="ARBA00004651"/>
    </source>
</evidence>
<organism evidence="12 13">
    <name type="scientific">Finegoldia magna</name>
    <name type="common">Peptostreptococcus magnus</name>
    <dbReference type="NCBI Taxonomy" id="1260"/>
    <lineage>
        <taxon>Bacteria</taxon>
        <taxon>Bacillati</taxon>
        <taxon>Bacillota</taxon>
        <taxon>Tissierellia</taxon>
        <taxon>Tissierellales</taxon>
        <taxon>Peptoniphilaceae</taxon>
        <taxon>Finegoldia</taxon>
    </lineage>
</organism>
<gene>
    <name evidence="12" type="ORF">B9N55_06510</name>
</gene>
<evidence type="ECO:0000259" key="11">
    <source>
        <dbReference type="PROSITE" id="PS50929"/>
    </source>
</evidence>
<dbReference type="FunFam" id="3.40.50.300:FF:000221">
    <property type="entry name" value="Multidrug ABC transporter ATP-binding protein"/>
    <property type="match status" value="1"/>
</dbReference>
<comment type="subcellular location">
    <subcellularLocation>
        <location evidence="1">Cell membrane</location>
        <topology evidence="1">Multi-pass membrane protein</topology>
    </subcellularLocation>
</comment>
<dbReference type="Gene3D" id="3.40.50.300">
    <property type="entry name" value="P-loop containing nucleotide triphosphate hydrolases"/>
    <property type="match status" value="1"/>
</dbReference>